<protein>
    <submittedName>
        <fullName evidence="1">DUF1045 domain-containing protein</fullName>
    </submittedName>
</protein>
<dbReference type="PIRSF" id="PIRSF033328">
    <property type="entry name" value="Phest_Mll4975"/>
    <property type="match status" value="1"/>
</dbReference>
<sequence>MFQRYAIFYTPAAGPFADFAAAWLGWNSATGQAIVQPDIAGLDVEQITARPRKYGFHATLKAPFHLAHTAKPDALRDALDEFAQKRSAVAMGALHVSTTHGFLALRPVDAPPALRDLAAAVVTGLDSFRAPLSADDIARRRKSRLTPRQDQQMLDWGYPHIFDDFNFHMTLSGPLRRIPQETAQSQLQSLIAPVLPAALCIDALTLMGEDRQGMFHQIHRARLCKK</sequence>
<dbReference type="InterPro" id="IPR009389">
    <property type="entry name" value="DUF1045"/>
</dbReference>
<evidence type="ECO:0000313" key="2">
    <source>
        <dbReference type="Proteomes" id="UP000732193"/>
    </source>
</evidence>
<evidence type="ECO:0000313" key="1">
    <source>
        <dbReference type="EMBL" id="MBM1714277.1"/>
    </source>
</evidence>
<comment type="caution">
    <text evidence="1">The sequence shown here is derived from an EMBL/GenBank/DDBJ whole genome shotgun (WGS) entry which is preliminary data.</text>
</comment>
<dbReference type="Pfam" id="PF06299">
    <property type="entry name" value="DUF1045"/>
    <property type="match status" value="1"/>
</dbReference>
<gene>
    <name evidence="1" type="ORF">JQV55_11975</name>
</gene>
<dbReference type="EMBL" id="JAFBRM010000003">
    <property type="protein sequence ID" value="MBM1714277.1"/>
    <property type="molecule type" value="Genomic_DNA"/>
</dbReference>
<dbReference type="Proteomes" id="UP000732193">
    <property type="component" value="Unassembled WGS sequence"/>
</dbReference>
<dbReference type="RefSeq" id="WP_203242447.1">
    <property type="nucleotide sequence ID" value="NZ_JAFBRH010000003.1"/>
</dbReference>
<accession>A0AAE2VZE1</accession>
<reference evidence="1 2" key="1">
    <citation type="submission" date="2021-01" db="EMBL/GenBank/DDBJ databases">
        <title>Diatom-associated Roseobacters Show Island Model of Population Structure.</title>
        <authorList>
            <person name="Qu L."/>
            <person name="Feng X."/>
            <person name="Chen Y."/>
            <person name="Li L."/>
            <person name="Wang X."/>
            <person name="Hu Z."/>
            <person name="Wang H."/>
            <person name="Luo H."/>
        </authorList>
    </citation>
    <scope>NUCLEOTIDE SEQUENCE [LARGE SCALE GENOMIC DNA]</scope>
    <source>
        <strain evidence="1 2">TR60-84</strain>
    </source>
</reference>
<proteinExistence type="predicted"/>
<keyword evidence="2" id="KW-1185">Reference proteome</keyword>
<dbReference type="Gene3D" id="3.90.1140.10">
    <property type="entry name" value="Cyclic phosphodiesterase"/>
    <property type="match status" value="1"/>
</dbReference>
<dbReference type="AlphaFoldDB" id="A0AAE2VZE1"/>
<name>A0AAE2VZE1_9RHOB</name>
<organism evidence="1 2">
    <name type="scientific">Sulfitobacter geojensis</name>
    <dbReference type="NCBI Taxonomy" id="1342299"/>
    <lineage>
        <taxon>Bacteria</taxon>
        <taxon>Pseudomonadati</taxon>
        <taxon>Pseudomonadota</taxon>
        <taxon>Alphaproteobacteria</taxon>
        <taxon>Rhodobacterales</taxon>
        <taxon>Roseobacteraceae</taxon>
        <taxon>Sulfitobacter</taxon>
    </lineage>
</organism>